<evidence type="ECO:0000313" key="2">
    <source>
        <dbReference type="EMBL" id="BBX56247.1"/>
    </source>
</evidence>
<dbReference type="EMBL" id="AP022572">
    <property type="protein sequence ID" value="BBX56247.1"/>
    <property type="molecule type" value="Genomic_DNA"/>
</dbReference>
<protein>
    <recommendedName>
        <fullName evidence="1">YprB ribonuclease H-like domain-containing protein</fullName>
    </recommendedName>
</protein>
<evidence type="ECO:0000313" key="3">
    <source>
        <dbReference type="Proteomes" id="UP000467164"/>
    </source>
</evidence>
<dbReference type="Proteomes" id="UP000467164">
    <property type="component" value="Chromosome"/>
</dbReference>
<dbReference type="NCBIfam" id="TIGR03491">
    <property type="entry name" value="TM0106 family RecB-like putative nuclease"/>
    <property type="match status" value="1"/>
</dbReference>
<dbReference type="InterPro" id="IPR038720">
    <property type="entry name" value="YprB_RNase_H-like_dom"/>
</dbReference>
<keyword evidence="3" id="KW-1185">Reference proteome</keyword>
<dbReference type="Pfam" id="PF13482">
    <property type="entry name" value="RNase_H_2"/>
    <property type="match status" value="1"/>
</dbReference>
<name>A0A7I7L9D3_9MYCO</name>
<accession>A0A7I7L9D3</accession>
<dbReference type="AlphaFoldDB" id="A0A7I7L9D3"/>
<proteinExistence type="predicted"/>
<evidence type="ECO:0000259" key="1">
    <source>
        <dbReference type="Pfam" id="PF13482"/>
    </source>
</evidence>
<feature type="domain" description="YprB ribonuclease H-like" evidence="1">
    <location>
        <begin position="107"/>
        <end position="196"/>
    </location>
</feature>
<reference evidence="2 3" key="1">
    <citation type="journal article" date="2019" name="Emerg. Microbes Infect.">
        <title>Comprehensive subspecies identification of 175 nontuberculous mycobacteria species based on 7547 genomic profiles.</title>
        <authorList>
            <person name="Matsumoto Y."/>
            <person name="Kinjo T."/>
            <person name="Motooka D."/>
            <person name="Nabeya D."/>
            <person name="Jung N."/>
            <person name="Uechi K."/>
            <person name="Horii T."/>
            <person name="Iida T."/>
            <person name="Fujita J."/>
            <person name="Nakamura S."/>
        </authorList>
    </citation>
    <scope>NUCLEOTIDE SEQUENCE [LARGE SCALE GENOMIC DNA]</scope>
    <source>
        <strain evidence="2 3">JCM 12657</strain>
    </source>
</reference>
<dbReference type="InterPro" id="IPR019993">
    <property type="entry name" value="RecB_nuclease_TM0106_put"/>
</dbReference>
<organism evidence="2 3">
    <name type="scientific">Mycobacterium shottsii</name>
    <dbReference type="NCBI Taxonomy" id="133549"/>
    <lineage>
        <taxon>Bacteria</taxon>
        <taxon>Bacillati</taxon>
        <taxon>Actinomycetota</taxon>
        <taxon>Actinomycetes</taxon>
        <taxon>Mycobacteriales</taxon>
        <taxon>Mycobacteriaceae</taxon>
        <taxon>Mycobacterium</taxon>
        <taxon>Mycobacterium ulcerans group</taxon>
    </lineage>
</organism>
<sequence length="212" mass="23805">MCWDDHGVQACFRCELCIKELRRRDDLLLVAGMRVSQREKLLDSGITTIGGLASHTGAVPELSANALAKLAAQAKVQVRQRNTGTTQYEISDPQPLALLPEPNPGDLFFDFEGDPLWTADGHEWGLEYLFGVLEAGKKGAFRPLWAHDRRDERKALTDFLALVAKRRKRHPNMHIYHYAPYEKTALLRLAGRYGVGEDAIDDLLRNGVLVDL</sequence>
<dbReference type="KEGG" id="msho:MSHO_15920"/>
<gene>
    <name evidence="2" type="ORF">MSHO_15920</name>
</gene>